<comment type="caution">
    <text evidence="10">The sequence shown here is derived from an EMBL/GenBank/DDBJ whole genome shotgun (WGS) entry which is preliminary data.</text>
</comment>
<evidence type="ECO:0000256" key="7">
    <source>
        <dbReference type="ARBA" id="ARBA00035585"/>
    </source>
</evidence>
<dbReference type="AlphaFoldDB" id="A0A1J5QMV5"/>
<evidence type="ECO:0000256" key="6">
    <source>
        <dbReference type="ARBA" id="ARBA00035120"/>
    </source>
</evidence>
<dbReference type="InterPro" id="IPR003691">
    <property type="entry name" value="FluC"/>
</dbReference>
<evidence type="ECO:0000256" key="1">
    <source>
        <dbReference type="ARBA" id="ARBA00004651"/>
    </source>
</evidence>
<gene>
    <name evidence="10" type="primary">crcB_16</name>
    <name evidence="10" type="ORF">GALL_334610</name>
</gene>
<keyword evidence="5 9" id="KW-0472">Membrane</keyword>
<dbReference type="HAMAP" id="MF_00454">
    <property type="entry name" value="FluC"/>
    <property type="match status" value="1"/>
</dbReference>
<keyword evidence="2" id="KW-1003">Cell membrane</keyword>
<evidence type="ECO:0000256" key="4">
    <source>
        <dbReference type="ARBA" id="ARBA00022989"/>
    </source>
</evidence>
<dbReference type="GO" id="GO:0005886">
    <property type="term" value="C:plasma membrane"/>
    <property type="evidence" value="ECO:0007669"/>
    <property type="project" value="UniProtKB-SubCell"/>
</dbReference>
<feature type="region of interest" description="Disordered" evidence="8">
    <location>
        <begin position="138"/>
        <end position="159"/>
    </location>
</feature>
<feature type="transmembrane region" description="Helical" evidence="9">
    <location>
        <begin position="74"/>
        <end position="94"/>
    </location>
</feature>
<evidence type="ECO:0000313" key="10">
    <source>
        <dbReference type="EMBL" id="OIQ84728.1"/>
    </source>
</evidence>
<evidence type="ECO:0000256" key="9">
    <source>
        <dbReference type="SAM" id="Phobius"/>
    </source>
</evidence>
<dbReference type="GO" id="GO:1903425">
    <property type="term" value="F:fluoride transmembrane transporter activity"/>
    <property type="evidence" value="ECO:0007669"/>
    <property type="project" value="TreeGrafter"/>
</dbReference>
<feature type="transmembrane region" description="Helical" evidence="9">
    <location>
        <begin position="41"/>
        <end position="62"/>
    </location>
</feature>
<sequence length="159" mass="16781">MSKPHHLEPTLVGLVFVGGMVGTTGRYLLTTALPSHGGWPMATFTENVVGSFLLGALLEALLRRGRESARGRRARLALGTGVLGGFTTFSSLALDVEQLLTRGSVAIALGYAAATVVLGLAACLLGVIVAARHHRWRHERTPPDPGRVTPSVRVRGGRP</sequence>
<comment type="subcellular location">
    <subcellularLocation>
        <location evidence="1">Cell membrane</location>
        <topology evidence="1">Multi-pass membrane protein</topology>
    </subcellularLocation>
</comment>
<evidence type="ECO:0000256" key="3">
    <source>
        <dbReference type="ARBA" id="ARBA00022692"/>
    </source>
</evidence>
<name>A0A1J5QMV5_9ZZZZ</name>
<evidence type="ECO:0000256" key="2">
    <source>
        <dbReference type="ARBA" id="ARBA00022475"/>
    </source>
</evidence>
<keyword evidence="4 9" id="KW-1133">Transmembrane helix</keyword>
<comment type="catalytic activity">
    <reaction evidence="7">
        <text>fluoride(in) = fluoride(out)</text>
        <dbReference type="Rhea" id="RHEA:76159"/>
        <dbReference type="ChEBI" id="CHEBI:17051"/>
    </reaction>
    <physiologicalReaction direction="left-to-right" evidence="7">
        <dbReference type="Rhea" id="RHEA:76160"/>
    </physiologicalReaction>
</comment>
<evidence type="ECO:0000256" key="5">
    <source>
        <dbReference type="ARBA" id="ARBA00023136"/>
    </source>
</evidence>
<proteinExistence type="inferred from homology"/>
<dbReference type="EMBL" id="MLJW01000596">
    <property type="protein sequence ID" value="OIQ84728.1"/>
    <property type="molecule type" value="Genomic_DNA"/>
</dbReference>
<accession>A0A1J5QMV5</accession>
<reference evidence="10" key="1">
    <citation type="submission" date="2016-10" db="EMBL/GenBank/DDBJ databases">
        <title>Sequence of Gallionella enrichment culture.</title>
        <authorList>
            <person name="Poehlein A."/>
            <person name="Muehling M."/>
            <person name="Daniel R."/>
        </authorList>
    </citation>
    <scope>NUCLEOTIDE SEQUENCE</scope>
</reference>
<comment type="similarity">
    <text evidence="6">Belongs to the fluoride channel Fluc/FEX (TC 1.A.43) family.</text>
</comment>
<feature type="transmembrane region" description="Helical" evidence="9">
    <location>
        <begin position="106"/>
        <end position="131"/>
    </location>
</feature>
<dbReference type="PANTHER" id="PTHR28259">
    <property type="entry name" value="FLUORIDE EXPORT PROTEIN 1-RELATED"/>
    <property type="match status" value="1"/>
</dbReference>
<feature type="transmembrane region" description="Helical" evidence="9">
    <location>
        <begin position="12"/>
        <end position="29"/>
    </location>
</feature>
<dbReference type="PANTHER" id="PTHR28259:SF1">
    <property type="entry name" value="FLUORIDE EXPORT PROTEIN 1-RELATED"/>
    <property type="match status" value="1"/>
</dbReference>
<protein>
    <submittedName>
        <fullName evidence="10">Putative fluoride ion transporter CrcB</fullName>
    </submittedName>
</protein>
<keyword evidence="3 9" id="KW-0812">Transmembrane</keyword>
<organism evidence="10">
    <name type="scientific">mine drainage metagenome</name>
    <dbReference type="NCBI Taxonomy" id="410659"/>
    <lineage>
        <taxon>unclassified sequences</taxon>
        <taxon>metagenomes</taxon>
        <taxon>ecological metagenomes</taxon>
    </lineage>
</organism>
<dbReference type="Pfam" id="PF02537">
    <property type="entry name" value="CRCB"/>
    <property type="match status" value="1"/>
</dbReference>
<evidence type="ECO:0000256" key="8">
    <source>
        <dbReference type="SAM" id="MobiDB-lite"/>
    </source>
</evidence>